<dbReference type="Gene3D" id="1.10.4100.10">
    <property type="entry name" value="2-methylcitrate dehydratase PrpD"/>
    <property type="match status" value="1"/>
</dbReference>
<dbReference type="InterPro" id="IPR045336">
    <property type="entry name" value="MmgE_PrpD_N"/>
</dbReference>
<dbReference type="InterPro" id="IPR045337">
    <property type="entry name" value="MmgE_PrpD_C"/>
</dbReference>
<reference evidence="4" key="1">
    <citation type="submission" date="2022-09" db="EMBL/GenBank/DDBJ databases">
        <title>Winslowiella arboricola sp. nov., isolated from bleeding cankers on broadleaf hosts.</title>
        <authorList>
            <person name="Brady C."/>
            <person name="Kaur S."/>
            <person name="Crampton B."/>
            <person name="Maddock D."/>
            <person name="Arnold D."/>
            <person name="Denman S."/>
        </authorList>
    </citation>
    <scope>NUCLEOTIDE SEQUENCE</scope>
    <source>
        <strain evidence="4">BAC 15a-03b</strain>
    </source>
</reference>
<dbReference type="GO" id="GO:0016829">
    <property type="term" value="F:lyase activity"/>
    <property type="evidence" value="ECO:0007669"/>
    <property type="project" value="InterPro"/>
</dbReference>
<dbReference type="InterPro" id="IPR036148">
    <property type="entry name" value="MmgE/PrpD_sf"/>
</dbReference>
<dbReference type="InterPro" id="IPR042188">
    <property type="entry name" value="MmgE/PrpD_sf_2"/>
</dbReference>
<dbReference type="AlphaFoldDB" id="A0A9J6PX89"/>
<dbReference type="Pfam" id="PF03972">
    <property type="entry name" value="MmgE_PrpD_N"/>
    <property type="match status" value="1"/>
</dbReference>
<organism evidence="4 5">
    <name type="scientific">Winslowiella arboricola</name>
    <dbReference type="NCBI Taxonomy" id="2978220"/>
    <lineage>
        <taxon>Bacteria</taxon>
        <taxon>Pseudomonadati</taxon>
        <taxon>Pseudomonadota</taxon>
        <taxon>Gammaproteobacteria</taxon>
        <taxon>Enterobacterales</taxon>
        <taxon>Erwiniaceae</taxon>
        <taxon>Winslowiella</taxon>
    </lineage>
</organism>
<dbReference type="InterPro" id="IPR042183">
    <property type="entry name" value="MmgE/PrpD_sf_1"/>
</dbReference>
<evidence type="ECO:0000313" key="5">
    <source>
        <dbReference type="Proteomes" id="UP001064262"/>
    </source>
</evidence>
<dbReference type="PANTHER" id="PTHR16943">
    <property type="entry name" value="2-METHYLCITRATE DEHYDRATASE-RELATED"/>
    <property type="match status" value="1"/>
</dbReference>
<dbReference type="Proteomes" id="UP001064262">
    <property type="component" value="Unassembled WGS sequence"/>
</dbReference>
<dbReference type="Gene3D" id="3.30.1330.120">
    <property type="entry name" value="2-methylcitrate dehydratase PrpD"/>
    <property type="match status" value="1"/>
</dbReference>
<comment type="similarity">
    <text evidence="1">Belongs to the PrpD family.</text>
</comment>
<dbReference type="PANTHER" id="PTHR16943:SF8">
    <property type="entry name" value="2-METHYLCITRATE DEHYDRATASE"/>
    <property type="match status" value="1"/>
</dbReference>
<protein>
    <submittedName>
        <fullName evidence="4">MmgE/PrpD family protein</fullName>
    </submittedName>
</protein>
<gene>
    <name evidence="4" type="ORF">N5923_18455</name>
</gene>
<evidence type="ECO:0000259" key="3">
    <source>
        <dbReference type="Pfam" id="PF19305"/>
    </source>
</evidence>
<evidence type="ECO:0000256" key="1">
    <source>
        <dbReference type="ARBA" id="ARBA00006174"/>
    </source>
</evidence>
<accession>A0A9J6PX89</accession>
<feature type="domain" description="MmgE/PrpD C-terminal" evidence="3">
    <location>
        <begin position="263"/>
        <end position="362"/>
    </location>
</feature>
<dbReference type="SUPFAM" id="SSF103378">
    <property type="entry name" value="2-methylcitrate dehydratase PrpD"/>
    <property type="match status" value="1"/>
</dbReference>
<sequence>MNPPSFTRAWVRQCATMTDTIPQDVLTIARHCLLDWLSVLHAGWSHRAISLLAAAAQETAAKPVATLLGSGQRTSLYEAAAINGAAAHMLDFDDAHLVSRIHPSAPLWPAILALAEQQNSDGQAMLRAFVTGVEAQSRLAAVMGESHYQLGWHNTATLGTFGATLAAAQLLKLDEDQTVTAMAIAASLAAGVRGAFGSDVKPLQVGNAASNGIRAAKLAASGYQATEDALSASHGFLNASSQQQQWEIDRQRWHSRQIVFKYHASCYGTQAPIEAALQVQYQDDRLPVIVEVETQYLSVCNIRHPATVAQAKFSIAHMVAMALLRRDTLTERSLSASLNDSAIVALRDRVEVSGNDALARANARLGYGAEWRQIDLSQPATDLILQQEKLLQKSSRLLHPLMPVTHYQRLQQVACRLEGSNQLHTVLPQLMGLTCETDETALK</sequence>
<evidence type="ECO:0000259" key="2">
    <source>
        <dbReference type="Pfam" id="PF03972"/>
    </source>
</evidence>
<evidence type="ECO:0000313" key="4">
    <source>
        <dbReference type="EMBL" id="MCU5779468.1"/>
    </source>
</evidence>
<proteinExistence type="inferred from homology"/>
<comment type="caution">
    <text evidence="4">The sequence shown here is derived from an EMBL/GenBank/DDBJ whole genome shotgun (WGS) entry which is preliminary data.</text>
</comment>
<keyword evidence="5" id="KW-1185">Reference proteome</keyword>
<dbReference type="InterPro" id="IPR005656">
    <property type="entry name" value="MmgE_PrpD"/>
</dbReference>
<feature type="domain" description="MmgE/PrpD N-terminal" evidence="2">
    <location>
        <begin position="17"/>
        <end position="248"/>
    </location>
</feature>
<dbReference type="EMBL" id="JAODIM010000043">
    <property type="protein sequence ID" value="MCU5779468.1"/>
    <property type="molecule type" value="Genomic_DNA"/>
</dbReference>
<dbReference type="Pfam" id="PF19305">
    <property type="entry name" value="MmgE_PrpD_C"/>
    <property type="match status" value="1"/>
</dbReference>
<name>A0A9J6PX89_9GAMM</name>
<dbReference type="RefSeq" id="WP_267144912.1">
    <property type="nucleotide sequence ID" value="NZ_JAODIL010000082.1"/>
</dbReference>